<evidence type="ECO:0000313" key="6">
    <source>
        <dbReference type="Proteomes" id="UP000193218"/>
    </source>
</evidence>
<evidence type="ECO:0000256" key="2">
    <source>
        <dbReference type="SAM" id="MobiDB-lite"/>
    </source>
</evidence>
<dbReference type="GO" id="GO:0000329">
    <property type="term" value="C:fungal-type vacuole membrane"/>
    <property type="evidence" value="ECO:0007669"/>
    <property type="project" value="TreeGrafter"/>
</dbReference>
<feature type="transmembrane region" description="Helical" evidence="3">
    <location>
        <begin position="274"/>
        <end position="300"/>
    </location>
</feature>
<comment type="subcellular location">
    <subcellularLocation>
        <location evidence="1">Membrane</location>
        <topology evidence="1">Multi-pass membrane protein</topology>
    </subcellularLocation>
</comment>
<feature type="transmembrane region" description="Helical" evidence="3">
    <location>
        <begin position="312"/>
        <end position="332"/>
    </location>
</feature>
<dbReference type="Proteomes" id="UP000193218">
    <property type="component" value="Unassembled WGS sequence"/>
</dbReference>
<evidence type="ECO:0000256" key="3">
    <source>
        <dbReference type="SAM" id="Phobius"/>
    </source>
</evidence>
<feature type="transmembrane region" description="Helical" evidence="3">
    <location>
        <begin position="100"/>
        <end position="121"/>
    </location>
</feature>
<keyword evidence="3" id="KW-0812">Transmembrane</keyword>
<feature type="transmembrane region" description="Helical" evidence="3">
    <location>
        <begin position="344"/>
        <end position="369"/>
    </location>
</feature>
<dbReference type="Gene3D" id="1.20.1250.20">
    <property type="entry name" value="MFS general substrate transporter like domains"/>
    <property type="match status" value="2"/>
</dbReference>
<keyword evidence="3" id="KW-0472">Membrane</keyword>
<evidence type="ECO:0000259" key="4">
    <source>
        <dbReference type="PROSITE" id="PS50850"/>
    </source>
</evidence>
<keyword evidence="6" id="KW-1185">Reference proteome</keyword>
<feature type="transmembrane region" description="Helical" evidence="3">
    <location>
        <begin position="191"/>
        <end position="210"/>
    </location>
</feature>
<dbReference type="Pfam" id="PF07690">
    <property type="entry name" value="MFS_1"/>
    <property type="match status" value="2"/>
</dbReference>
<dbReference type="OrthoDB" id="10027823at2759"/>
<dbReference type="PROSITE" id="PS50850">
    <property type="entry name" value="MFS"/>
    <property type="match status" value="1"/>
</dbReference>
<dbReference type="RefSeq" id="XP_021873485.1">
    <property type="nucleotide sequence ID" value="XM_022014625.1"/>
</dbReference>
<dbReference type="GeneID" id="33556433"/>
<dbReference type="SUPFAM" id="SSF103473">
    <property type="entry name" value="MFS general substrate transporter"/>
    <property type="match status" value="1"/>
</dbReference>
<feature type="region of interest" description="Disordered" evidence="2">
    <location>
        <begin position="244"/>
        <end position="266"/>
    </location>
</feature>
<dbReference type="InParanoid" id="A0A1Y1UNS9"/>
<dbReference type="InterPro" id="IPR020846">
    <property type="entry name" value="MFS_dom"/>
</dbReference>
<dbReference type="InterPro" id="IPR011701">
    <property type="entry name" value="MFS"/>
</dbReference>
<dbReference type="PANTHER" id="PTHR23520:SF5">
    <property type="entry name" value="TRANSPORTER, PUTATIVE (AFU_ORTHOLOGUE AFUA_3G04000)-RELATED"/>
    <property type="match status" value="1"/>
</dbReference>
<feature type="transmembrane region" description="Helical" evidence="3">
    <location>
        <begin position="152"/>
        <end position="171"/>
    </location>
</feature>
<gene>
    <name evidence="5" type="ORF">BD324DRAFT_614661</name>
</gene>
<protein>
    <submittedName>
        <fullName evidence="5">Major facilitator superfamily domain-containing protein</fullName>
    </submittedName>
</protein>
<name>A0A1Y1UNS9_9TREE</name>
<dbReference type="AlphaFoldDB" id="A0A1Y1UNS9"/>
<accession>A0A1Y1UNS9</accession>
<dbReference type="GO" id="GO:0022857">
    <property type="term" value="F:transmembrane transporter activity"/>
    <property type="evidence" value="ECO:0007669"/>
    <property type="project" value="InterPro"/>
</dbReference>
<dbReference type="EMBL" id="NBSH01000002">
    <property type="protein sequence ID" value="ORX39700.1"/>
    <property type="molecule type" value="Genomic_DNA"/>
</dbReference>
<reference evidence="5 6" key="1">
    <citation type="submission" date="2017-03" db="EMBL/GenBank/DDBJ databases">
        <title>Widespread Adenine N6-methylation of Active Genes in Fungi.</title>
        <authorList>
            <consortium name="DOE Joint Genome Institute"/>
            <person name="Mondo S.J."/>
            <person name="Dannebaum R.O."/>
            <person name="Kuo R.C."/>
            <person name="Louie K.B."/>
            <person name="Bewick A.J."/>
            <person name="Labutti K."/>
            <person name="Haridas S."/>
            <person name="Kuo A."/>
            <person name="Salamov A."/>
            <person name="Ahrendt S.R."/>
            <person name="Lau R."/>
            <person name="Bowen B.P."/>
            <person name="Lipzen A."/>
            <person name="Sullivan W."/>
            <person name="Andreopoulos W.B."/>
            <person name="Clum A."/>
            <person name="Lindquist E."/>
            <person name="Daum C."/>
            <person name="Northen T.R."/>
            <person name="Ramamoorthy G."/>
            <person name="Schmitz R.J."/>
            <person name="Gryganskyi A."/>
            <person name="Culley D."/>
            <person name="Magnuson J."/>
            <person name="James T.Y."/>
            <person name="O'Malley M.A."/>
            <person name="Stajich J.E."/>
            <person name="Spatafora J.W."/>
            <person name="Visel A."/>
            <person name="Grigoriev I.V."/>
        </authorList>
    </citation>
    <scope>NUCLEOTIDE SEQUENCE [LARGE SCALE GENOMIC DNA]</scope>
    <source>
        <strain evidence="5 6">NRRL Y-17943</strain>
    </source>
</reference>
<sequence>MPILQSIADEIGLSILSKAPRDAHLLILQRGFRLVAYGQSTLVLVQYLNKLNISDFRIGLFMTLTLVGDVLGSLVLTLFADKWGRRKVLTIGCGLMVSSGLVFCTSGSYFILLLAAIFGVISPSGNEIGPFKAIEESTLATLIPKEHRSTIFAWYGLFSAFSASLGSLTAGHITQYLQNEAFWSEIDSYRFVFAMYAMWGIIKGGLTLLLSDRCEVDGASAQQKANPPGEENSRDGTADQVPLLERGENGQPAPIPKEPPRNALGLTQETKEKVITLGLLFGLDNTASGLVPLSFVIYYFSTRFSLDPGTLGTTFFTTSVVAALSNLVAASLSRRIGNVKTMAFTHLPSAVFLSMIPLASTFTVARALLIARFCTAQMDGAPRSAFLANYIPDKERTSVMGIINVVKTICQSFGPSVTGYLAGRGWIRFSFMAAGAMKASYDLMILYFFSKASIQ</sequence>
<keyword evidence="3" id="KW-1133">Transmembrane helix</keyword>
<proteinExistence type="predicted"/>
<evidence type="ECO:0000313" key="5">
    <source>
        <dbReference type="EMBL" id="ORX39700.1"/>
    </source>
</evidence>
<organism evidence="5 6">
    <name type="scientific">Kockovaella imperatae</name>
    <dbReference type="NCBI Taxonomy" id="4999"/>
    <lineage>
        <taxon>Eukaryota</taxon>
        <taxon>Fungi</taxon>
        <taxon>Dikarya</taxon>
        <taxon>Basidiomycota</taxon>
        <taxon>Agaricomycotina</taxon>
        <taxon>Tremellomycetes</taxon>
        <taxon>Tremellales</taxon>
        <taxon>Cuniculitremaceae</taxon>
        <taxon>Kockovaella</taxon>
    </lineage>
</organism>
<comment type="caution">
    <text evidence="5">The sequence shown here is derived from an EMBL/GenBank/DDBJ whole genome shotgun (WGS) entry which is preliminary data.</text>
</comment>
<dbReference type="STRING" id="4999.A0A1Y1UNS9"/>
<dbReference type="InterPro" id="IPR036259">
    <property type="entry name" value="MFS_trans_sf"/>
</dbReference>
<feature type="transmembrane region" description="Helical" evidence="3">
    <location>
        <begin position="58"/>
        <end position="80"/>
    </location>
</feature>
<evidence type="ECO:0000256" key="1">
    <source>
        <dbReference type="ARBA" id="ARBA00004141"/>
    </source>
</evidence>
<feature type="domain" description="Major facilitator superfamily (MFS) profile" evidence="4">
    <location>
        <begin position="1"/>
        <end position="453"/>
    </location>
</feature>
<dbReference type="PANTHER" id="PTHR23520">
    <property type="entry name" value="TRANSPORTER, PUTATIVE (AFU_ORTHOLOGUE AFUA_3G04000)-RELATED"/>
    <property type="match status" value="1"/>
</dbReference>